<keyword evidence="2 5" id="KW-0812">Transmembrane</keyword>
<feature type="transmembrane region" description="Helical" evidence="5">
    <location>
        <begin position="99"/>
        <end position="116"/>
    </location>
</feature>
<sequence>HPLTAVVAGAAIGALSGLTGTGGGIFLSPLILFFGWEAVRTTSGVSAGFILCVSIAGLLGNVASVGNLPAELPYYAGAVIVGAIVGTQLGLSRLPTRRLLQALGFVLVIAGGKLILS</sequence>
<dbReference type="GO" id="GO:0016020">
    <property type="term" value="C:membrane"/>
    <property type="evidence" value="ECO:0007669"/>
    <property type="project" value="UniProtKB-SubCell"/>
</dbReference>
<gene>
    <name evidence="6" type="ORF">A4X03_0g9399</name>
</gene>
<evidence type="ECO:0000256" key="1">
    <source>
        <dbReference type="ARBA" id="ARBA00004141"/>
    </source>
</evidence>
<comment type="subcellular location">
    <subcellularLocation>
        <location evidence="1">Membrane</location>
        <topology evidence="1">Multi-pass membrane protein</topology>
    </subcellularLocation>
</comment>
<dbReference type="EMBL" id="LWDD02003700">
    <property type="protein sequence ID" value="KAE8236550.1"/>
    <property type="molecule type" value="Genomic_DNA"/>
</dbReference>
<keyword evidence="3 5" id="KW-1133">Transmembrane helix</keyword>
<evidence type="ECO:0000313" key="7">
    <source>
        <dbReference type="Proteomes" id="UP000077671"/>
    </source>
</evidence>
<accession>A0A8T8SBS8</accession>
<feature type="transmembrane region" description="Helical" evidence="5">
    <location>
        <begin position="45"/>
        <end position="66"/>
    </location>
</feature>
<evidence type="ECO:0000256" key="4">
    <source>
        <dbReference type="ARBA" id="ARBA00023136"/>
    </source>
</evidence>
<protein>
    <recommendedName>
        <fullName evidence="8">Membrane transporter protein</fullName>
    </recommendedName>
</protein>
<evidence type="ECO:0000313" key="6">
    <source>
        <dbReference type="EMBL" id="KAE8236550.1"/>
    </source>
</evidence>
<proteinExistence type="predicted"/>
<organism evidence="6 7">
    <name type="scientific">Tilletia caries</name>
    <name type="common">wheat bunt fungus</name>
    <dbReference type="NCBI Taxonomy" id="13290"/>
    <lineage>
        <taxon>Eukaryota</taxon>
        <taxon>Fungi</taxon>
        <taxon>Dikarya</taxon>
        <taxon>Basidiomycota</taxon>
        <taxon>Ustilaginomycotina</taxon>
        <taxon>Exobasidiomycetes</taxon>
        <taxon>Tilletiales</taxon>
        <taxon>Tilletiaceae</taxon>
        <taxon>Tilletia</taxon>
    </lineage>
</organism>
<feature type="non-terminal residue" evidence="6">
    <location>
        <position position="1"/>
    </location>
</feature>
<comment type="caution">
    <text evidence="6">The sequence shown here is derived from an EMBL/GenBank/DDBJ whole genome shotgun (WGS) entry which is preliminary data.</text>
</comment>
<evidence type="ECO:0000256" key="2">
    <source>
        <dbReference type="ARBA" id="ARBA00022692"/>
    </source>
</evidence>
<evidence type="ECO:0000256" key="3">
    <source>
        <dbReference type="ARBA" id="ARBA00022989"/>
    </source>
</evidence>
<keyword evidence="4 5" id="KW-0472">Membrane</keyword>
<reference evidence="6" key="2">
    <citation type="journal article" date="2019" name="IMA Fungus">
        <title>Genome sequencing and comparison of five Tilletia species to identify candidate genes for the detection of regulated species infecting wheat.</title>
        <authorList>
            <person name="Nguyen H.D.T."/>
            <person name="Sultana T."/>
            <person name="Kesanakurti P."/>
            <person name="Hambleton S."/>
        </authorList>
    </citation>
    <scope>NUCLEOTIDE SEQUENCE</scope>
    <source>
        <strain evidence="6">DAOMC 238032</strain>
    </source>
</reference>
<evidence type="ECO:0000256" key="5">
    <source>
        <dbReference type="SAM" id="Phobius"/>
    </source>
</evidence>
<name>A0A8T8SBS8_9BASI</name>
<feature type="transmembrane region" description="Helical" evidence="5">
    <location>
        <begin position="72"/>
        <end position="92"/>
    </location>
</feature>
<dbReference type="Proteomes" id="UP000077671">
    <property type="component" value="Unassembled WGS sequence"/>
</dbReference>
<dbReference type="InterPro" id="IPR002781">
    <property type="entry name" value="TM_pro_TauE-like"/>
</dbReference>
<reference evidence="6" key="1">
    <citation type="submission" date="2016-04" db="EMBL/GenBank/DDBJ databases">
        <authorList>
            <person name="Nguyen H.D."/>
            <person name="Kesanakurti P."/>
            <person name="Cullis J."/>
            <person name="Levesque C.A."/>
            <person name="Hambleton S."/>
        </authorList>
    </citation>
    <scope>NUCLEOTIDE SEQUENCE</scope>
    <source>
        <strain evidence="6">DAOMC 238032</strain>
    </source>
</reference>
<dbReference type="Pfam" id="PF01925">
    <property type="entry name" value="TauE"/>
    <property type="match status" value="1"/>
</dbReference>
<dbReference type="AlphaFoldDB" id="A0A8T8SBS8"/>
<evidence type="ECO:0008006" key="8">
    <source>
        <dbReference type="Google" id="ProtNLM"/>
    </source>
</evidence>
<feature type="transmembrane region" description="Helical" evidence="5">
    <location>
        <begin position="6"/>
        <end position="33"/>
    </location>
</feature>